<organism evidence="2 3">
    <name type="scientific">Pseudomonas graminis</name>
    <dbReference type="NCBI Taxonomy" id="158627"/>
    <lineage>
        <taxon>Bacteria</taxon>
        <taxon>Pseudomonadati</taxon>
        <taxon>Pseudomonadota</taxon>
        <taxon>Gammaproteobacteria</taxon>
        <taxon>Pseudomonadales</taxon>
        <taxon>Pseudomonadaceae</taxon>
        <taxon>Pseudomonas</taxon>
    </lineage>
</organism>
<dbReference type="Proteomes" id="UP000182332">
    <property type="component" value="Unassembled WGS sequence"/>
</dbReference>
<dbReference type="PROSITE" id="PS51257">
    <property type="entry name" value="PROKAR_LIPOPROTEIN"/>
    <property type="match status" value="1"/>
</dbReference>
<gene>
    <name evidence="2" type="ORF">SAMN05216197_10325</name>
</gene>
<feature type="signal peptide" evidence="1">
    <location>
        <begin position="1"/>
        <end position="20"/>
    </location>
</feature>
<evidence type="ECO:0000313" key="3">
    <source>
        <dbReference type="Proteomes" id="UP000182332"/>
    </source>
</evidence>
<dbReference type="RefSeq" id="WP_074884852.1">
    <property type="nucleotide sequence ID" value="NZ_FOHW01000003.1"/>
</dbReference>
<reference evidence="2 3" key="1">
    <citation type="submission" date="2016-10" db="EMBL/GenBank/DDBJ databases">
        <authorList>
            <person name="de Groot N.N."/>
        </authorList>
    </citation>
    <scope>NUCLEOTIDE SEQUENCE [LARGE SCALE GENOMIC DNA]</scope>
    <source>
        <strain evidence="2 3">DSM 11363</strain>
    </source>
</reference>
<evidence type="ECO:0000313" key="2">
    <source>
        <dbReference type="EMBL" id="SES86886.1"/>
    </source>
</evidence>
<evidence type="ECO:0008006" key="4">
    <source>
        <dbReference type="Google" id="ProtNLM"/>
    </source>
</evidence>
<protein>
    <recommendedName>
        <fullName evidence="4">Lipoprotein</fullName>
    </recommendedName>
</protein>
<proteinExistence type="predicted"/>
<accession>A0A1I0A160</accession>
<name>A0A1I0A160_9PSED</name>
<dbReference type="AlphaFoldDB" id="A0A1I0A160"/>
<sequence length="306" mass="32705">MSPKYLLAALGLSLALAGCAQSSAPSRSFNDPLALRYINDHGVLVDVQVPAKDLVTASMIIDAKTALTAQQTSQNVVNAARGTGLAGLLVVSALSTQMGSATLERNARDEARKDAQPMAALIGGQPLDTRLQARYRQASINAGLRPAPNAIAGRLLIRPNIILEADRASFRLFNEIELQDIAGSALYHARIEVISQSFRRCGVGCVDDGELDLNKVMEVLDGCIDESMKVLAQDIQTQGVAGKEQTLRYVLNGQRHVERGQLLSSTDGYTRYRSLDGAVRSAPVQLEGTHNVPLLQQIAGAPAVQP</sequence>
<evidence type="ECO:0000256" key="1">
    <source>
        <dbReference type="SAM" id="SignalP"/>
    </source>
</evidence>
<keyword evidence="1" id="KW-0732">Signal</keyword>
<feature type="chain" id="PRO_5010227627" description="Lipoprotein" evidence="1">
    <location>
        <begin position="21"/>
        <end position="306"/>
    </location>
</feature>
<dbReference type="EMBL" id="FOHW01000003">
    <property type="protein sequence ID" value="SES86886.1"/>
    <property type="molecule type" value="Genomic_DNA"/>
</dbReference>